<dbReference type="GO" id="GO:0046872">
    <property type="term" value="F:metal ion binding"/>
    <property type="evidence" value="ECO:0007669"/>
    <property type="project" value="UniProtKB-KW"/>
</dbReference>
<keyword evidence="10" id="KW-0813">Transport</keyword>
<gene>
    <name evidence="10" type="primary">fluC</name>
    <name evidence="10" type="synonym">crcB</name>
    <name evidence="11" type="ORF">D7Z26_09025</name>
</gene>
<comment type="catalytic activity">
    <reaction evidence="8">
        <text>fluoride(in) = fluoride(out)</text>
        <dbReference type="Rhea" id="RHEA:76159"/>
        <dbReference type="ChEBI" id="CHEBI:17051"/>
    </reaction>
    <physiologicalReaction direction="left-to-right" evidence="8">
        <dbReference type="Rhea" id="RHEA:76160"/>
    </physiologicalReaction>
</comment>
<dbReference type="AlphaFoldDB" id="A0A494Y480"/>
<keyword evidence="5 10" id="KW-0472">Membrane</keyword>
<dbReference type="InterPro" id="IPR003691">
    <property type="entry name" value="FluC"/>
</dbReference>
<evidence type="ECO:0000256" key="4">
    <source>
        <dbReference type="ARBA" id="ARBA00022989"/>
    </source>
</evidence>
<dbReference type="Proteomes" id="UP000282076">
    <property type="component" value="Unassembled WGS sequence"/>
</dbReference>
<sequence>MRIAIGIAVAGFLGALFRFELGFLFPQHAEGTPFPWATLVINLSGSLLLGLLTGKVSGGNAPAWLGDVLGVGFLGAYTTFSSFNGQLWQLCDNGAYAFAAAYALISGLGGWWLASRGLEWGRGRSA</sequence>
<proteinExistence type="inferred from homology"/>
<dbReference type="RefSeq" id="WP_120975990.1">
    <property type="nucleotide sequence ID" value="NZ_RBZM01000004.1"/>
</dbReference>
<evidence type="ECO:0000256" key="2">
    <source>
        <dbReference type="ARBA" id="ARBA00022475"/>
    </source>
</evidence>
<protein>
    <recommendedName>
        <fullName evidence="10">Fluoride-specific ion channel FluC</fullName>
    </recommendedName>
</protein>
<name>A0A494Y480_9BACL</name>
<dbReference type="PANTHER" id="PTHR28259">
    <property type="entry name" value="FLUORIDE EXPORT PROTEIN 1-RELATED"/>
    <property type="match status" value="1"/>
</dbReference>
<comment type="caution">
    <text evidence="11">The sequence shown here is derived from an EMBL/GenBank/DDBJ whole genome shotgun (WGS) entry which is preliminary data.</text>
</comment>
<evidence type="ECO:0000256" key="9">
    <source>
        <dbReference type="ARBA" id="ARBA00049940"/>
    </source>
</evidence>
<evidence type="ECO:0000256" key="10">
    <source>
        <dbReference type="HAMAP-Rule" id="MF_00454"/>
    </source>
</evidence>
<dbReference type="PANTHER" id="PTHR28259:SF1">
    <property type="entry name" value="FLUORIDE EXPORT PROTEIN 1-RELATED"/>
    <property type="match status" value="1"/>
</dbReference>
<evidence type="ECO:0000256" key="6">
    <source>
        <dbReference type="ARBA" id="ARBA00023303"/>
    </source>
</evidence>
<dbReference type="HAMAP" id="MF_00454">
    <property type="entry name" value="FluC"/>
    <property type="match status" value="1"/>
</dbReference>
<evidence type="ECO:0000256" key="1">
    <source>
        <dbReference type="ARBA" id="ARBA00004651"/>
    </source>
</evidence>
<evidence type="ECO:0000256" key="5">
    <source>
        <dbReference type="ARBA" id="ARBA00023136"/>
    </source>
</evidence>
<reference evidence="11 12" key="1">
    <citation type="submission" date="2018-10" db="EMBL/GenBank/DDBJ databases">
        <title>Cohnella sp. M2MS4P-1, whole genome shotgun sequence.</title>
        <authorList>
            <person name="Tuo L."/>
        </authorList>
    </citation>
    <scope>NUCLEOTIDE SEQUENCE [LARGE SCALE GENOMIC DNA]</scope>
    <source>
        <strain evidence="11 12">M2MS4P-1</strain>
    </source>
</reference>
<keyword evidence="4 10" id="KW-1133">Transmembrane helix</keyword>
<dbReference type="GO" id="GO:0062054">
    <property type="term" value="F:fluoride channel activity"/>
    <property type="evidence" value="ECO:0007669"/>
    <property type="project" value="UniProtKB-UniRule"/>
</dbReference>
<keyword evidence="3 10" id="KW-0812">Transmembrane</keyword>
<evidence type="ECO:0000256" key="7">
    <source>
        <dbReference type="ARBA" id="ARBA00035120"/>
    </source>
</evidence>
<comment type="activity regulation">
    <text evidence="10">Na(+) is not transported, but it plays an essential structural role and its presence is essential for fluoride channel function.</text>
</comment>
<dbReference type="Pfam" id="PF02537">
    <property type="entry name" value="CRCB"/>
    <property type="match status" value="1"/>
</dbReference>
<evidence type="ECO:0000313" key="11">
    <source>
        <dbReference type="EMBL" id="RKP55331.1"/>
    </source>
</evidence>
<keyword evidence="2 10" id="KW-1003">Cell membrane</keyword>
<organism evidence="11 12">
    <name type="scientific">Cohnella endophytica</name>
    <dbReference type="NCBI Taxonomy" id="2419778"/>
    <lineage>
        <taxon>Bacteria</taxon>
        <taxon>Bacillati</taxon>
        <taxon>Bacillota</taxon>
        <taxon>Bacilli</taxon>
        <taxon>Bacillales</taxon>
        <taxon>Paenibacillaceae</taxon>
        <taxon>Cohnella</taxon>
    </lineage>
</organism>
<comment type="subcellular location">
    <subcellularLocation>
        <location evidence="1 10">Cell membrane</location>
        <topology evidence="1 10">Multi-pass membrane protein</topology>
    </subcellularLocation>
</comment>
<evidence type="ECO:0000313" key="12">
    <source>
        <dbReference type="Proteomes" id="UP000282076"/>
    </source>
</evidence>
<feature type="binding site" evidence="10">
    <location>
        <position position="78"/>
    </location>
    <ligand>
        <name>Na(+)</name>
        <dbReference type="ChEBI" id="CHEBI:29101"/>
        <note>structural</note>
    </ligand>
</feature>
<feature type="binding site" evidence="10">
    <location>
        <position position="75"/>
    </location>
    <ligand>
        <name>Na(+)</name>
        <dbReference type="ChEBI" id="CHEBI:29101"/>
        <note>structural</note>
    </ligand>
</feature>
<feature type="transmembrane region" description="Helical" evidence="10">
    <location>
        <begin position="95"/>
        <end position="114"/>
    </location>
</feature>
<feature type="transmembrane region" description="Helical" evidence="10">
    <location>
        <begin position="64"/>
        <end position="83"/>
    </location>
</feature>
<evidence type="ECO:0000256" key="8">
    <source>
        <dbReference type="ARBA" id="ARBA00035585"/>
    </source>
</evidence>
<evidence type="ECO:0000256" key="3">
    <source>
        <dbReference type="ARBA" id="ARBA00022692"/>
    </source>
</evidence>
<keyword evidence="10" id="KW-0406">Ion transport</keyword>
<keyword evidence="6 10" id="KW-0407">Ion channel</keyword>
<keyword evidence="10" id="KW-0915">Sodium</keyword>
<keyword evidence="12" id="KW-1185">Reference proteome</keyword>
<keyword evidence="10" id="KW-0479">Metal-binding</keyword>
<comment type="function">
    <text evidence="9 10">Fluoride-specific ion channel. Important for reducing fluoride concentration in the cell, thus reducing its toxicity.</text>
</comment>
<dbReference type="OrthoDB" id="9815830at2"/>
<accession>A0A494Y480</accession>
<dbReference type="EMBL" id="RBZM01000004">
    <property type="protein sequence ID" value="RKP55331.1"/>
    <property type="molecule type" value="Genomic_DNA"/>
</dbReference>
<dbReference type="GO" id="GO:0005886">
    <property type="term" value="C:plasma membrane"/>
    <property type="evidence" value="ECO:0007669"/>
    <property type="project" value="UniProtKB-SubCell"/>
</dbReference>
<comment type="similarity">
    <text evidence="7 10">Belongs to the fluoride channel Fluc/FEX (TC 1.A.43) family.</text>
</comment>
<dbReference type="GO" id="GO:0140114">
    <property type="term" value="P:cellular detoxification of fluoride"/>
    <property type="evidence" value="ECO:0007669"/>
    <property type="project" value="UniProtKB-UniRule"/>
</dbReference>
<feature type="transmembrane region" description="Helical" evidence="10">
    <location>
        <begin position="34"/>
        <end position="52"/>
    </location>
</feature>